<dbReference type="AlphaFoldDB" id="A0A1C4GXB3"/>
<feature type="signal peptide" evidence="1">
    <location>
        <begin position="1"/>
        <end position="29"/>
    </location>
</feature>
<gene>
    <name evidence="2" type="ORF">GA0116959_112109</name>
</gene>
<evidence type="ECO:0000256" key="1">
    <source>
        <dbReference type="SAM" id="SignalP"/>
    </source>
</evidence>
<keyword evidence="1" id="KW-0732">Signal</keyword>
<sequence>MLLNTEINLIKTFSMLFSIGCLCSTLAHAQKIDCTQPNTSSMKKICAENFDESREKLINHYTTAFLVSDAPVHLLQDTHTLWFKRLQQCKSLDCYKQQFELRIDDLNFYTSLNQSLTSHYLKFENGQIANQPVHLQVHQLSKNSIKIEGIAYRNPNNKLETQSISFLAYTTPDRKDQVTDNEHDCKYQFNFSKAILSVKTTQKGCERFVGVYRVYD</sequence>
<organism evidence="2 3">
    <name type="scientific">Acinetobacter albensis</name>
    <dbReference type="NCBI Taxonomy" id="1673609"/>
    <lineage>
        <taxon>Bacteria</taxon>
        <taxon>Pseudomonadati</taxon>
        <taxon>Pseudomonadota</taxon>
        <taxon>Gammaproteobacteria</taxon>
        <taxon>Moraxellales</taxon>
        <taxon>Moraxellaceae</taxon>
        <taxon>Acinetobacter</taxon>
    </lineage>
</organism>
<dbReference type="RefSeq" id="WP_092720758.1">
    <property type="nucleotide sequence ID" value="NZ_FMBK01000012.1"/>
</dbReference>
<reference evidence="2 3" key="1">
    <citation type="submission" date="2016-08" db="EMBL/GenBank/DDBJ databases">
        <authorList>
            <person name="Seilhamer J.J."/>
        </authorList>
    </citation>
    <scope>NUCLEOTIDE SEQUENCE [LARGE SCALE GENOMIC DNA]</scope>
    <source>
        <strain evidence="2 3">ANC 4874</strain>
    </source>
</reference>
<feature type="chain" id="PRO_5008692763" evidence="1">
    <location>
        <begin position="30"/>
        <end position="216"/>
    </location>
</feature>
<name>A0A1C4GXB3_9GAMM</name>
<dbReference type="EMBL" id="FMBK01000012">
    <property type="protein sequence ID" value="SCC72836.1"/>
    <property type="molecule type" value="Genomic_DNA"/>
</dbReference>
<proteinExistence type="predicted"/>
<dbReference type="Proteomes" id="UP000243661">
    <property type="component" value="Unassembled WGS sequence"/>
</dbReference>
<dbReference type="OrthoDB" id="6696515at2"/>
<accession>A0A1C4GXB3</accession>
<evidence type="ECO:0000313" key="3">
    <source>
        <dbReference type="Proteomes" id="UP000243661"/>
    </source>
</evidence>
<protein>
    <submittedName>
        <fullName evidence="2">Uncharacterized protein</fullName>
    </submittedName>
</protein>
<evidence type="ECO:0000313" key="2">
    <source>
        <dbReference type="EMBL" id="SCC72836.1"/>
    </source>
</evidence>